<gene>
    <name evidence="1" type="ORF">RPIT_03740</name>
</gene>
<dbReference type="EMBL" id="CP019605">
    <property type="protein sequence ID" value="AQP44035.1"/>
    <property type="molecule type" value="Genomic_DNA"/>
</dbReference>
<evidence type="ECO:0000313" key="1">
    <source>
        <dbReference type="EMBL" id="AQP44035.1"/>
    </source>
</evidence>
<dbReference type="STRING" id="1610493.RPIT_03740"/>
<proteinExistence type="predicted"/>
<dbReference type="AlphaFoldDB" id="A0A1Q2CDA6"/>
<dbReference type="Proteomes" id="UP000188324">
    <property type="component" value="Chromosome"/>
</dbReference>
<sequence length="210" mass="21791">MWEPAVGAALLAVAVLAWVVPRVRVADPEAPDFASLSTPWSWIAIAATTLLAGLVAGVEPLHWMLWLPYLGLGAPLVYVDLRTTWLPKRLHWLAAAGMAAGWIAVALTDWRTAVAAAAGAAAAGLFLYTAWRVTAALGFGDVRLAFLVGAVAGLGGASGWAASLLAGTVLGAVHGIAHALWARRDRARPAHFPYGPALWLGPIVAQAIAG</sequence>
<protein>
    <submittedName>
        <fullName evidence="1">Uncharacterized protein</fullName>
    </submittedName>
</protein>
<keyword evidence="2" id="KW-1185">Reference proteome</keyword>
<dbReference type="KEGG" id="tfl:RPIT_03740"/>
<reference evidence="1 2" key="1">
    <citation type="journal article" date="2016" name="Int. J. Syst. Evol. Microbiol.">
        <title>Tessaracoccus flavus sp. nov., isolated from the drainage system of a lindane-producing factory.</title>
        <authorList>
            <person name="Kumari R."/>
            <person name="Singh P."/>
            <person name="Schumann P."/>
            <person name="Lal R."/>
        </authorList>
    </citation>
    <scope>NUCLEOTIDE SEQUENCE [LARGE SCALE GENOMIC DNA]</scope>
    <source>
        <strain evidence="1 2">RP1T</strain>
    </source>
</reference>
<organism evidence="1 2">
    <name type="scientific">Tessaracoccus flavus</name>
    <dbReference type="NCBI Taxonomy" id="1610493"/>
    <lineage>
        <taxon>Bacteria</taxon>
        <taxon>Bacillati</taxon>
        <taxon>Actinomycetota</taxon>
        <taxon>Actinomycetes</taxon>
        <taxon>Propionibacteriales</taxon>
        <taxon>Propionibacteriaceae</taxon>
        <taxon>Tessaracoccus</taxon>
    </lineage>
</organism>
<accession>A0A1Q2CDA6</accession>
<evidence type="ECO:0000313" key="2">
    <source>
        <dbReference type="Proteomes" id="UP000188324"/>
    </source>
</evidence>
<name>A0A1Q2CDA6_9ACTN</name>